<evidence type="ECO:0000313" key="1">
    <source>
        <dbReference type="EMBL" id="ACL39090.1"/>
    </source>
</evidence>
<dbReference type="AlphaFoldDB" id="B8HE55"/>
<accession>B8HE55</accession>
<proteinExistence type="predicted"/>
<dbReference type="KEGG" id="ach:Achl_1097"/>
<dbReference type="Proteomes" id="UP000002505">
    <property type="component" value="Chromosome"/>
</dbReference>
<evidence type="ECO:0000313" key="2">
    <source>
        <dbReference type="Proteomes" id="UP000002505"/>
    </source>
</evidence>
<dbReference type="EMBL" id="CP001341">
    <property type="protein sequence ID" value="ACL39090.1"/>
    <property type="molecule type" value="Genomic_DNA"/>
</dbReference>
<organism evidence="1 2">
    <name type="scientific">Pseudarthrobacter chlorophenolicus (strain ATCC 700700 / DSM 12829 / CIP 107037 / JCM 12360 / KCTC 9906 / NCIMB 13794 / A6)</name>
    <name type="common">Arthrobacter chlorophenolicus</name>
    <dbReference type="NCBI Taxonomy" id="452863"/>
    <lineage>
        <taxon>Bacteria</taxon>
        <taxon>Bacillati</taxon>
        <taxon>Actinomycetota</taxon>
        <taxon>Actinomycetes</taxon>
        <taxon>Micrococcales</taxon>
        <taxon>Micrococcaceae</taxon>
        <taxon>Pseudarthrobacter</taxon>
    </lineage>
</organism>
<dbReference type="HOGENOM" id="CLU_400988_0_0_11"/>
<dbReference type="RefSeq" id="WP_015936313.1">
    <property type="nucleotide sequence ID" value="NC_011886.1"/>
</dbReference>
<dbReference type="eggNOG" id="COG0286">
    <property type="taxonomic scope" value="Bacteria"/>
</dbReference>
<dbReference type="STRING" id="452863.Achl_1097"/>
<sequence>MHTSTESLCITLSDIAALAKVKRPVVSMWRKRSSGGQSPFPASSGQINGRELFDAGEITAWLEATGLGNNPEARNDVAASARMTAPASAEAQDGRRTFNGLTSLLALKVITGQELSLRTTDELLDAADEADPDDLFLYTELEALGSELSALAGFADRLADSAFSAPAAFERLLSKRFREGLREQSDTALTDPALDLVASAAMELAQTLDAPPFVDATPGGSDVMLRIVQQFGETRPLTLLIGDHDGGPSRLARRRLVVHGADSEHVEIDAEGAFSVIGPAVHVAQYPAPGEPGLGATEILGAIENTVLQMDDSQRAVVIAPARLLCDPLTDRSARLRSDLLRSGRIRAVVRLQAGLLPAKPREPQALWVLGPSYAEVPIAERWTMVADLTTTSLTPDVRQDLISDIVASFGTRATIRAHSFRFAKLLQTRVLLASKGSLVEASVKRRPTSAGGAEAALRIEDLIRLLSQEQSGLPSIPDVQAAIQGTRPGTAIVQELITGGNLRYIKGNRLDENSLNPTEGRRVFGRQELQSPHSAEPRFISLMDFAAASPGGRLTEPGDVIFCTSPRPAARVDHEGGNVVVFPARILRLDSGDPGGLVPDVVAADINSLPAADKTWSNWHLRRTRDTQRQPLMKILAGLQHQQLAARRRVERLEELATLVTDGVAGGSLTLTHPSPNAAPIEGTE</sequence>
<protein>
    <submittedName>
        <fullName evidence="1">Uncharacterized protein</fullName>
    </submittedName>
</protein>
<reference evidence="1" key="1">
    <citation type="submission" date="2009-01" db="EMBL/GenBank/DDBJ databases">
        <title>Complete sequence of chromosome of Arthrobacter chlorophenolicus A6.</title>
        <authorList>
            <consortium name="US DOE Joint Genome Institute"/>
            <person name="Lucas S."/>
            <person name="Copeland A."/>
            <person name="Lapidus A."/>
            <person name="Glavina del Rio T."/>
            <person name="Tice H."/>
            <person name="Bruce D."/>
            <person name="Goodwin L."/>
            <person name="Pitluck S."/>
            <person name="Goltsman E."/>
            <person name="Clum A."/>
            <person name="Larimer F."/>
            <person name="Land M."/>
            <person name="Hauser L."/>
            <person name="Kyrpides N."/>
            <person name="Mikhailova N."/>
            <person name="Jansson J."/>
            <person name="Richardson P."/>
        </authorList>
    </citation>
    <scope>NUCLEOTIDE SEQUENCE [LARGE SCALE GENOMIC DNA]</scope>
    <source>
        <strain evidence="1">A6</strain>
    </source>
</reference>
<name>B8HE55_PSECP</name>
<gene>
    <name evidence="1" type="ordered locus">Achl_1097</name>
</gene>
<keyword evidence="2" id="KW-1185">Reference proteome</keyword>